<dbReference type="SUPFAM" id="SSF52540">
    <property type="entry name" value="P-loop containing nucleoside triphosphate hydrolases"/>
    <property type="match status" value="1"/>
</dbReference>
<dbReference type="GeneID" id="27985127"/>
<dbReference type="SMART" id="SM00382">
    <property type="entry name" value="AAA"/>
    <property type="match status" value="1"/>
</dbReference>
<dbReference type="InterPro" id="IPR003593">
    <property type="entry name" value="AAA+_ATPase"/>
</dbReference>
<reference evidence="2" key="1">
    <citation type="journal article" date="2016" name="Front. Plant Sci.">
        <title>Comparative Chloroplast Genome Analyses of Streptophyte Green Algae Uncover Major Structural Alterations in the Klebsormidiophyceae, Coleochaetophyceae and Zygnematophyceae.</title>
        <authorList>
            <person name="Lemieux C."/>
            <person name="Otis C."/>
            <person name="Turmel M."/>
        </authorList>
    </citation>
    <scope>NUCLEOTIDE SEQUENCE</scope>
</reference>
<geneLocation type="chloroplast" evidence="2"/>
<keyword evidence="2" id="KW-0132">Cell division</keyword>
<dbReference type="PANTHER" id="PTHR23077">
    <property type="entry name" value="AAA-FAMILY ATPASE"/>
    <property type="match status" value="1"/>
</dbReference>
<feature type="domain" description="AAA+ ATPase" evidence="1">
    <location>
        <begin position="992"/>
        <end position="1152"/>
    </location>
</feature>
<gene>
    <name evidence="2" type="primary">ftsH</name>
</gene>
<name>A0A191T5I4_COLSC</name>
<evidence type="ECO:0000259" key="1">
    <source>
        <dbReference type="SMART" id="SM00382"/>
    </source>
</evidence>
<evidence type="ECO:0000313" key="2">
    <source>
        <dbReference type="EMBL" id="ANI25655.1"/>
    </source>
</evidence>
<sequence>MLPDKLDIILNKNESNLTPTYSRKVVNDLQNTYFNKYLDKYTLNQRVFSFNDKLVNFLRIQHQFINVFNIKNIIQYKFIFNTIQCSITLIPIFIAGNYLNYKLIQNNYSNINNLICNKINDNIHLEKKEKNLVNSYENRFKILYSNQYNSILNKGFKIDIESSVFINTFNYYQLILINNISFQREIGDSEVFCDQNFILKNKQILNKDLFISWQSNFINTIKIPNKSKLDFQIDYNNYSKLLHPFSNDLFNTQKYSVVIPIINKNSNFKNFYSEKLNIIRDINHLTYLLSKTINMLNDKTNLKILLISNKTIFFSKLKIFNSLEKWNKYISQWLYINSNKQLYEYHIIPKNLVNNNFLLNVFNYKLIVRTNVNSINIISLLNKKSIALYKSNITSEFNQKIKKFFQEKISLKKEKLNNTFFSDIFHYNFSLLYLRMKTIFLYQKILSFNSFKNIKKNQIQYKRPKNINNSFILFLQNLNFNDLKSKNDHIRNINYIYDKFFILYSKKNINLIDIYKKKQIYSKKTSNIFYIYLNLFQINNKLQYDSYQKLKRISGLLGYNLGYNNVIFHLLNNKVYFYNLYNIHLSKLLCNKKFNSLHIISIDSFKNLTDPFFIKESLLTNLKIKIINKNNLIKIFKKENDYSLSTQAVINKFNFQRKNIIFLNQQKNKNLLQSFSLFKWRFFQNYKYWIFTLEWWNSLIKFFLNFFPEIYQEIKDCNSTYKYEIQLKINTSIVNFNKKILEKFIENLEFQFDNKLFKDFFDRNRKKIINDIKNLNKNTEILSFWESIEIITKINSLYYSLLSWVIIFYILGYRYKLYTLTGIGWLYLWFKLEIIRHLQEPSWEEEIDFLIYHKRSDPTSKKKWTTWNYYNYLLIGNQKIKFFLNNAKTLDINRIKKNPVMEFLITNKQLNKNYPQKKYYIWNQPWKLGNYLDELSKIYNKNLIHNDLIKSSLAEIILLGTLYRKISPFSQNFNIEALKLNINSLSQIQTTFPKGLLLIGNREIGKSYLVKKLALDSKVPLLHLSIIHLLYNRPDEIQKQNYDEFEPSIASRISLKKLGLFIDLAKKLAPCIVWIPDIHKLNDKKLDLISESTLIAKTEIILPTFLRKLDQIIINNSNDIIFIGSTNVPRKLDPAFISLRRFNHLLNIRPFTIRQREERLRLFFKNKQFVFKNNLYQEEMAQRTMGYNNRELDCLVNESCLVTISQELNHIDINSIRIALHHQSRSSINKENNPYLLKDYQSLFYKVGRAISQVLFFDRQPLHPLYLHYDWWKGRFYSLGKFYLDIPKSESVLKEFTLMSYLLGCLAGSAARDFYIISNKDFIEDYTKLNIEIEHELYIASELSKLLINNFSWLDTIGDRKTKKLKYSKINNEFINGNHNKINELKNCEIKMLWSPRIWNISFLSTKKLQIASELINFKQEIGAEKNKSENIKSNFCFNLKNIEITTFSLNVQQVTIPYKRYFNRPIYKIPTNTKEFFNIVNDQDYIDDINQKLENSDLEYQQDLYDFNKFDFQYSRYLRSRNLLLNHETIKKLYRVYGILRQESDLYPDFKLRKLIPISRFSNYTDITLMNINELNDTNIISQKIKKKSDNFFQGYTQKYYGKYIKPGTILTRSYWDLIEQTDQSHTIEVKNERINNSNYWKLFQLQLNYSTIYRMIFESYEYLLIFFIMNQEYLTSVIENLSEKNILFSEDIEKILYTKKNK</sequence>
<dbReference type="Gene3D" id="3.40.50.300">
    <property type="entry name" value="P-loop containing nucleotide triphosphate hydrolases"/>
    <property type="match status" value="1"/>
</dbReference>
<keyword evidence="2" id="KW-0131">Cell cycle</keyword>
<accession>A0A191T5I4</accession>
<dbReference type="GO" id="GO:0016887">
    <property type="term" value="F:ATP hydrolysis activity"/>
    <property type="evidence" value="ECO:0007669"/>
    <property type="project" value="InterPro"/>
</dbReference>
<organism evidence="2">
    <name type="scientific">Coleochaete scutata</name>
    <dbReference type="NCBI Taxonomy" id="3125"/>
    <lineage>
        <taxon>Eukaryota</taxon>
        <taxon>Viridiplantae</taxon>
        <taxon>Streptophyta</taxon>
        <taxon>Coleochaetophyceae</taxon>
        <taxon>Coleochaetales</taxon>
        <taxon>Coleochaetaceae</taxon>
        <taxon>Coleochaete</taxon>
    </lineage>
</organism>
<dbReference type="InterPro" id="IPR050168">
    <property type="entry name" value="AAA_ATPase_domain"/>
</dbReference>
<protein>
    <submittedName>
        <fullName evidence="2">Cell division protein</fullName>
    </submittedName>
</protein>
<proteinExistence type="predicted"/>
<keyword evidence="2" id="KW-0934">Plastid</keyword>
<dbReference type="InterPro" id="IPR027417">
    <property type="entry name" value="P-loop_NTPase"/>
</dbReference>
<dbReference type="GO" id="GO:0051301">
    <property type="term" value="P:cell division"/>
    <property type="evidence" value="ECO:0007669"/>
    <property type="project" value="UniProtKB-KW"/>
</dbReference>
<dbReference type="EMBL" id="KU646493">
    <property type="protein sequence ID" value="ANI25655.1"/>
    <property type="molecule type" value="Genomic_DNA"/>
</dbReference>
<dbReference type="InterPro" id="IPR003959">
    <property type="entry name" value="ATPase_AAA_core"/>
</dbReference>
<keyword evidence="2" id="KW-0150">Chloroplast</keyword>
<dbReference type="Pfam" id="PF00004">
    <property type="entry name" value="AAA"/>
    <property type="match status" value="1"/>
</dbReference>
<dbReference type="GO" id="GO:0005524">
    <property type="term" value="F:ATP binding"/>
    <property type="evidence" value="ECO:0007669"/>
    <property type="project" value="InterPro"/>
</dbReference>
<dbReference type="RefSeq" id="YP_009258656.1">
    <property type="nucleotide sequence ID" value="NC_030358.1"/>
</dbReference>